<organism evidence="1">
    <name type="scientific">marine metagenome</name>
    <dbReference type="NCBI Taxonomy" id="408172"/>
    <lineage>
        <taxon>unclassified sequences</taxon>
        <taxon>metagenomes</taxon>
        <taxon>ecological metagenomes</taxon>
    </lineage>
</organism>
<sequence>MKGDKTLIIVTDMVLITKILGQDKVLYV</sequence>
<gene>
    <name evidence="1" type="ORF">METZ01_LOCUS106683</name>
</gene>
<proteinExistence type="predicted"/>
<protein>
    <submittedName>
        <fullName evidence="1">Uncharacterized protein</fullName>
    </submittedName>
</protein>
<dbReference type="AlphaFoldDB" id="A0A381WMR8"/>
<accession>A0A381WMR8</accession>
<evidence type="ECO:0000313" key="1">
    <source>
        <dbReference type="EMBL" id="SVA53829.1"/>
    </source>
</evidence>
<dbReference type="EMBL" id="UINC01012307">
    <property type="protein sequence ID" value="SVA53829.1"/>
    <property type="molecule type" value="Genomic_DNA"/>
</dbReference>
<reference evidence="1" key="1">
    <citation type="submission" date="2018-05" db="EMBL/GenBank/DDBJ databases">
        <authorList>
            <person name="Lanie J.A."/>
            <person name="Ng W.-L."/>
            <person name="Kazmierczak K.M."/>
            <person name="Andrzejewski T.M."/>
            <person name="Davidsen T.M."/>
            <person name="Wayne K.J."/>
            <person name="Tettelin H."/>
            <person name="Glass J.I."/>
            <person name="Rusch D."/>
            <person name="Podicherti R."/>
            <person name="Tsui H.-C.T."/>
            <person name="Winkler M.E."/>
        </authorList>
    </citation>
    <scope>NUCLEOTIDE SEQUENCE</scope>
</reference>
<name>A0A381WMR8_9ZZZZ</name>